<feature type="region of interest" description="Disordered" evidence="1">
    <location>
        <begin position="449"/>
        <end position="468"/>
    </location>
</feature>
<sequence length="780" mass="87434">MEKEVKGLVKQQLDYSKMTDPQELRELWFTIPGLEEKKKIRRRMYELKNQRILQETGGSGEGISSRYGRQHQAQIAESENKENVTCESKHRKSSSTSGDDHTRSDISYLQSEGELAVSENTSKTSKEHISLPLPSSERNPKHENYQLIPLETNIPLAKMSISDQPDYSSSYTVFLDKRRRCSLVHQEFSLEHSLYMAKINSSSESRQQVSENSSSVKGDGNRTDIAPGKNGGPLTNNKGRNNGDIRKKQNLNQVDDALDLIGNDENANFVELNKGTGENQSVSVTITLKNNQLFLEEGLCVAAGENEAYVGNKVTNDISRTEDTISSTNKEHSYSKDDNINFLVDRNDWKVRLKPLTTHRKEVSTLDPSIRTERNVRSDLSKRNSVVVPTTTNNQPSISCEGGREQLEDKIAQHADMGDATTGVMLSGLDPKHIKVSSNYEIQLTRHSDGARFPSTGRSESHRLTSENQSINRIPNCTKLQTRETNSICEKREPSELKNERFGNKTQLSLRTCREQVSCNKIMPLTSSQNKTANLDIRHNVQNFPVSSLETKTSHSGGNISKVGELSKKFLKASSTPNEPLATPYCPNNRVFVTRNIIGLAEKFQQGHNKSTSLDQNHRLTFPDNKNQETKEKQEFSFLIGGRSTSSLYHGNSISQKLNKTELVFKPTPRVKETKCSDSFKVKLTKNRGGYVASSGCSSREIGLQKGIETLDPYKAVTDNLEDVNKTAHGQCKGSNVKKAKDTVVEKCFQGLGARRESMERQKKQTECTKDSNENQECKV</sequence>
<feature type="compositionally biased region" description="Polar residues" evidence="1">
    <location>
        <begin position="201"/>
        <end position="216"/>
    </location>
</feature>
<gene>
    <name evidence="3" type="primary">LOC106470199</name>
</gene>
<reference evidence="3" key="1">
    <citation type="submission" date="2025-08" db="UniProtKB">
        <authorList>
            <consortium name="RefSeq"/>
        </authorList>
    </citation>
    <scope>IDENTIFICATION</scope>
    <source>
        <tissue evidence="3">Muscle</tissue>
    </source>
</reference>
<feature type="region of interest" description="Disordered" evidence="1">
    <location>
        <begin position="56"/>
        <end position="141"/>
    </location>
</feature>
<organism evidence="2 3">
    <name type="scientific">Limulus polyphemus</name>
    <name type="common">Atlantic horseshoe crab</name>
    <dbReference type="NCBI Taxonomy" id="6850"/>
    <lineage>
        <taxon>Eukaryota</taxon>
        <taxon>Metazoa</taxon>
        <taxon>Ecdysozoa</taxon>
        <taxon>Arthropoda</taxon>
        <taxon>Chelicerata</taxon>
        <taxon>Merostomata</taxon>
        <taxon>Xiphosura</taxon>
        <taxon>Limulidae</taxon>
        <taxon>Limulus</taxon>
    </lineage>
</organism>
<dbReference type="GeneID" id="106470199"/>
<feature type="region of interest" description="Disordered" evidence="1">
    <location>
        <begin position="759"/>
        <end position="780"/>
    </location>
</feature>
<evidence type="ECO:0000313" key="2">
    <source>
        <dbReference type="Proteomes" id="UP000694941"/>
    </source>
</evidence>
<evidence type="ECO:0000313" key="3">
    <source>
        <dbReference type="RefSeq" id="XP_013786191.2"/>
    </source>
</evidence>
<keyword evidence="2" id="KW-1185">Reference proteome</keyword>
<proteinExistence type="predicted"/>
<dbReference type="RefSeq" id="XP_013786191.2">
    <property type="nucleotide sequence ID" value="XM_013930737.2"/>
</dbReference>
<name>A0ABM1BPJ4_LIMPO</name>
<feature type="region of interest" description="Disordered" evidence="1">
    <location>
        <begin position="201"/>
        <end position="250"/>
    </location>
</feature>
<accession>A0ABM1BPJ4</accession>
<dbReference type="Proteomes" id="UP000694941">
    <property type="component" value="Unplaced"/>
</dbReference>
<evidence type="ECO:0000256" key="1">
    <source>
        <dbReference type="SAM" id="MobiDB-lite"/>
    </source>
</evidence>
<feature type="compositionally biased region" description="Basic and acidic residues" evidence="1">
    <location>
        <begin position="78"/>
        <end position="88"/>
    </location>
</feature>
<protein>
    <submittedName>
        <fullName evidence="3">Uncharacterized protein LOC106470199</fullName>
    </submittedName>
</protein>
<feature type="non-terminal residue" evidence="3">
    <location>
        <position position="780"/>
    </location>
</feature>